<evidence type="ECO:0000313" key="3">
    <source>
        <dbReference type="Proteomes" id="UP000808349"/>
    </source>
</evidence>
<accession>A0A9D7XGH0</accession>
<dbReference type="AlphaFoldDB" id="A0A9D7XGH0"/>
<dbReference type="EMBL" id="JADKFW010000004">
    <property type="protein sequence ID" value="MBK9716713.1"/>
    <property type="molecule type" value="Genomic_DNA"/>
</dbReference>
<reference evidence="2 3" key="1">
    <citation type="submission" date="2020-10" db="EMBL/GenBank/DDBJ databases">
        <title>Connecting structure to function with the recovery of over 1000 high-quality activated sludge metagenome-assembled genomes encoding full-length rRNA genes using long-read sequencing.</title>
        <authorList>
            <person name="Singleton C.M."/>
            <person name="Petriglieri F."/>
            <person name="Kristensen J.M."/>
            <person name="Kirkegaard R.H."/>
            <person name="Michaelsen T.Y."/>
            <person name="Andersen M.H."/>
            <person name="Karst S.M."/>
            <person name="Dueholm M.S."/>
            <person name="Nielsen P.H."/>
            <person name="Albertsen M."/>
        </authorList>
    </citation>
    <scope>NUCLEOTIDE SEQUENCE [LARGE SCALE GENOMIC DNA]</scope>
    <source>
        <strain evidence="2">Ribe_18-Q3-R11-54_BAT3C.373</strain>
    </source>
</reference>
<comment type="caution">
    <text evidence="2">The sequence shown here is derived from an EMBL/GenBank/DDBJ whole genome shotgun (WGS) entry which is preliminary data.</text>
</comment>
<evidence type="ECO:0008006" key="4">
    <source>
        <dbReference type="Google" id="ProtNLM"/>
    </source>
</evidence>
<evidence type="ECO:0000313" key="2">
    <source>
        <dbReference type="EMBL" id="MBK9716713.1"/>
    </source>
</evidence>
<organism evidence="2 3">
    <name type="scientific">Candidatus Defluviibacterium haderslevense</name>
    <dbReference type="NCBI Taxonomy" id="2981993"/>
    <lineage>
        <taxon>Bacteria</taxon>
        <taxon>Pseudomonadati</taxon>
        <taxon>Bacteroidota</taxon>
        <taxon>Saprospiria</taxon>
        <taxon>Saprospirales</taxon>
        <taxon>Saprospiraceae</taxon>
        <taxon>Candidatus Defluviibacterium</taxon>
    </lineage>
</organism>
<keyword evidence="1" id="KW-0732">Signal</keyword>
<proteinExistence type="predicted"/>
<feature type="signal peptide" evidence="1">
    <location>
        <begin position="1"/>
        <end position="20"/>
    </location>
</feature>
<feature type="chain" id="PRO_5038933697" description="Ig-like domain-containing protein" evidence="1">
    <location>
        <begin position="21"/>
        <end position="626"/>
    </location>
</feature>
<gene>
    <name evidence="2" type="ORF">IPO85_04210</name>
</gene>
<sequence length="626" mass="69012">MKNTLFFLCFLLFKTSSLLISQCLPFSGSNQCKDAKIFCSLDDLNGYQCSNPDNSPVDCTPFYPFIGPAYKAGWWAFVCDGGLITIDVEIISCQGTGDGIKIGLLGGCECDFKTDTRPTPKCIKKGTYQITESLTACKTYYLYIEGCDGDICDFIIHTSGGSAPKLGPLGKINNDKDGRIEVYKGCPENYKVTAQNSGCEPTYVWTVDGVKLSGNNDNIDYTFQQVKSFQLCVSAYNGNPYSGNICDSIGPECVTIESRALNYPVPHIPICAEIVRNKPCDTFQITKFGCLLDSIICYDITLPVPDPPTIYHIACDTADVYIDPTTKQVFNSCQNDNEILLPKSTLPYHCDSSYKLTAIFLDFGVSFREDCIGDKVEIVPRVINRTKSCGGGESYEFIYQWFEKKEKTRINIGTSEILQVDKKGDYCLEITVNTKLGIIEKKCVFEFCENLNENEFATHPTAKLKGFQLLCPLDTSCIQLLDAPQNSALFSWNVVGGTILTPNPFLTDQICVLWNNPSGVDGKVCASYETNCGKSDTTCLDVKFGLGIKDIAGLNKSELGLKTNLSAKGMGYWQKLSGPGRATFANMNDPNTSVTVSKYGIYVFQWSSQQNGCTINGIVTIKFIRN</sequence>
<protein>
    <recommendedName>
        <fullName evidence="4">Ig-like domain-containing protein</fullName>
    </recommendedName>
</protein>
<evidence type="ECO:0000256" key="1">
    <source>
        <dbReference type="SAM" id="SignalP"/>
    </source>
</evidence>
<name>A0A9D7XGH0_9BACT</name>
<dbReference type="Proteomes" id="UP000808349">
    <property type="component" value="Unassembled WGS sequence"/>
</dbReference>